<reference evidence="2" key="2">
    <citation type="submission" date="2025-09" db="UniProtKB">
        <authorList>
            <consortium name="Ensembl"/>
        </authorList>
    </citation>
    <scope>IDENTIFICATION</scope>
</reference>
<reference evidence="2" key="1">
    <citation type="submission" date="2025-08" db="UniProtKB">
        <authorList>
            <consortium name="Ensembl"/>
        </authorList>
    </citation>
    <scope>IDENTIFICATION</scope>
</reference>
<evidence type="ECO:0000256" key="1">
    <source>
        <dbReference type="SAM" id="MobiDB-lite"/>
    </source>
</evidence>
<dbReference type="Ensembl" id="ENSSMRT00000019618.1">
    <property type="protein sequence ID" value="ENSSMRP00000016771.1"/>
    <property type="gene ID" value="ENSSMRG00000013074.1"/>
</dbReference>
<dbReference type="AlphaFoldDB" id="A0A8D0CBC5"/>
<accession>A0A8D0CBC5</accession>
<dbReference type="Proteomes" id="UP000694421">
    <property type="component" value="Unplaced"/>
</dbReference>
<proteinExistence type="predicted"/>
<evidence type="ECO:0000313" key="3">
    <source>
        <dbReference type="Proteomes" id="UP000694421"/>
    </source>
</evidence>
<feature type="region of interest" description="Disordered" evidence="1">
    <location>
        <begin position="28"/>
        <end position="85"/>
    </location>
</feature>
<keyword evidence="3" id="KW-1185">Reference proteome</keyword>
<protein>
    <submittedName>
        <fullName evidence="2">Uncharacterized protein</fullName>
    </submittedName>
</protein>
<name>A0A8D0CBC5_SALMN</name>
<evidence type="ECO:0000313" key="2">
    <source>
        <dbReference type="Ensembl" id="ENSSMRP00000016771.1"/>
    </source>
</evidence>
<sequence length="85" mass="9050">CPGWPSLRLWANHGLPCWRGAGWCQAKPGQEMGHRKGSPRLLFKDPPGSHAEDQQSQPWLTEGAGGFPGLPRAGSHGCQPGLGQA</sequence>
<organism evidence="2 3">
    <name type="scientific">Salvator merianae</name>
    <name type="common">Argentine black and white tegu</name>
    <name type="synonym">Tupinambis merianae</name>
    <dbReference type="NCBI Taxonomy" id="96440"/>
    <lineage>
        <taxon>Eukaryota</taxon>
        <taxon>Metazoa</taxon>
        <taxon>Chordata</taxon>
        <taxon>Craniata</taxon>
        <taxon>Vertebrata</taxon>
        <taxon>Euteleostomi</taxon>
        <taxon>Lepidosauria</taxon>
        <taxon>Squamata</taxon>
        <taxon>Bifurcata</taxon>
        <taxon>Unidentata</taxon>
        <taxon>Episquamata</taxon>
        <taxon>Laterata</taxon>
        <taxon>Teiioidea</taxon>
        <taxon>Teiidae</taxon>
        <taxon>Salvator</taxon>
    </lineage>
</organism>